<sequence length="586" mass="62576">MAEAAELQAYLEALQAVQAMEAAAERQEAEAGVLRAAVEEVARVRQLVLRLPDKVRRKAMVPYGKHAFFEGELVHTNELMVDLGCGYSLEASAVEAAAVLGRRQAAAEAALAAAEARLAELRARAGAVGQVTMSNEEGEGFFEIRQEYEESEELLRAAAAAAGGAGGGGGGGMETASTSGRCQASRACRSARHAWRVPPARVLAVRVAADIRGIEDFGRLHREPIPGPRSAEPGVVIGHRTKPTPLLSAGLMVERLQKAMTAYGAKHYSAFYSSTIGGIVTDPALILIPLDDQFVCKGYGVADCATLRDGYVYLLDVHLARLVAACEHLGLALPFSVPELERIILDTAAASGKLNGQLRFWVTPGRGGFTPLQLGGLEPSFYCLCVSDTNELERTEGWDAMLVTDDPIQKTSVTSVMSNQHLLTSIAQVAADAKNCQVAIFTDSEGFVQHAAGYNLCILTQGDALIFPPFDNAPPSVTLARMLELFPAERDRSPNDVLINEVQQRKLHISEVLAAKECFLVSTTFLIAPVKSVDGALIADGAPGLTSLALHYMLDNDMAPPGVGYVSPYHTAVPYGYMSGMRSQLV</sequence>
<dbReference type="InterPro" id="IPR036038">
    <property type="entry name" value="Aminotransferase-like"/>
</dbReference>
<dbReference type="PANTHER" id="PTHR42743">
    <property type="entry name" value="AMINO-ACID AMINOTRANSFERASE"/>
    <property type="match status" value="1"/>
</dbReference>
<comment type="similarity">
    <text evidence="1">Belongs to the class-IV pyridoxal-phosphate-dependent aminotransferase family.</text>
</comment>
<feature type="coiled-coil region" evidence="2">
    <location>
        <begin position="7"/>
        <end position="37"/>
    </location>
</feature>
<dbReference type="Gene3D" id="3.20.10.10">
    <property type="entry name" value="D-amino Acid Aminotransferase, subunit A, domain 2"/>
    <property type="match status" value="1"/>
</dbReference>
<dbReference type="InterPro" id="IPR004127">
    <property type="entry name" value="Prefoldin_subunit_alpha"/>
</dbReference>
<organism evidence="3 4">
    <name type="scientific">Tetrabaena socialis</name>
    <dbReference type="NCBI Taxonomy" id="47790"/>
    <lineage>
        <taxon>Eukaryota</taxon>
        <taxon>Viridiplantae</taxon>
        <taxon>Chlorophyta</taxon>
        <taxon>core chlorophytes</taxon>
        <taxon>Chlorophyceae</taxon>
        <taxon>CS clade</taxon>
        <taxon>Chlamydomonadales</taxon>
        <taxon>Tetrabaenaceae</taxon>
        <taxon>Tetrabaena</taxon>
    </lineage>
</organism>
<dbReference type="AlphaFoldDB" id="A0A2J8AC19"/>
<dbReference type="GO" id="GO:0006457">
    <property type="term" value="P:protein folding"/>
    <property type="evidence" value="ECO:0007669"/>
    <property type="project" value="UniProtKB-ARBA"/>
</dbReference>
<evidence type="ECO:0000313" key="3">
    <source>
        <dbReference type="EMBL" id="PNH10065.1"/>
    </source>
</evidence>
<dbReference type="Pfam" id="PF01063">
    <property type="entry name" value="Aminotran_4"/>
    <property type="match status" value="1"/>
</dbReference>
<dbReference type="InterPro" id="IPR043131">
    <property type="entry name" value="BCAT-like_N"/>
</dbReference>
<comment type="caution">
    <text evidence="3">The sequence shown here is derived from an EMBL/GenBank/DDBJ whole genome shotgun (WGS) entry which is preliminary data.</text>
</comment>
<dbReference type="OrthoDB" id="25921at2759"/>
<dbReference type="GO" id="GO:0009409">
    <property type="term" value="P:response to cold"/>
    <property type="evidence" value="ECO:0007669"/>
    <property type="project" value="UniProtKB-ARBA"/>
</dbReference>
<reference evidence="3 4" key="1">
    <citation type="journal article" date="2017" name="Mol. Biol. Evol.">
        <title>The 4-celled Tetrabaena socialis nuclear genome reveals the essential components for genetic control of cell number at the origin of multicellularity in the volvocine lineage.</title>
        <authorList>
            <person name="Featherston J."/>
            <person name="Arakaki Y."/>
            <person name="Hanschen E.R."/>
            <person name="Ferris P.J."/>
            <person name="Michod R.E."/>
            <person name="Olson B.J.S.C."/>
            <person name="Nozaki H."/>
            <person name="Durand P.M."/>
        </authorList>
    </citation>
    <scope>NUCLEOTIDE SEQUENCE [LARGE SCALE GENOMIC DNA]</scope>
    <source>
        <strain evidence="3 4">NIES-571</strain>
    </source>
</reference>
<name>A0A2J8AC19_9CHLO</name>
<dbReference type="EMBL" id="PGGS01000068">
    <property type="protein sequence ID" value="PNH10065.1"/>
    <property type="molecule type" value="Genomic_DNA"/>
</dbReference>
<dbReference type="SUPFAM" id="SSF46579">
    <property type="entry name" value="Prefoldin"/>
    <property type="match status" value="1"/>
</dbReference>
<dbReference type="Gene3D" id="1.10.287.370">
    <property type="match status" value="1"/>
</dbReference>
<evidence type="ECO:0000256" key="2">
    <source>
        <dbReference type="SAM" id="Coils"/>
    </source>
</evidence>
<dbReference type="GO" id="GO:0046394">
    <property type="term" value="P:carboxylic acid biosynthetic process"/>
    <property type="evidence" value="ECO:0007669"/>
    <property type="project" value="UniProtKB-ARBA"/>
</dbReference>
<dbReference type="InterPro" id="IPR001544">
    <property type="entry name" value="Aminotrans_IV"/>
</dbReference>
<dbReference type="InterPro" id="IPR050571">
    <property type="entry name" value="Class-IV_PLP-Dep_Aminotrnsfr"/>
</dbReference>
<protein>
    <submittedName>
        <fullName evidence="3">Branched-chain-amino-acid aminotransferase-like protein 3, chloroplastic</fullName>
    </submittedName>
</protein>
<keyword evidence="2" id="KW-0175">Coiled coil</keyword>
<dbReference type="Pfam" id="PF02996">
    <property type="entry name" value="Prefoldin"/>
    <property type="match status" value="1"/>
</dbReference>
<dbReference type="SUPFAM" id="SSF56752">
    <property type="entry name" value="D-aminoacid aminotransferase-like PLP-dependent enzymes"/>
    <property type="match status" value="1"/>
</dbReference>
<dbReference type="GO" id="GO:0008483">
    <property type="term" value="F:transaminase activity"/>
    <property type="evidence" value="ECO:0007669"/>
    <property type="project" value="UniProtKB-KW"/>
</dbReference>
<keyword evidence="3" id="KW-0808">Transferase</keyword>
<dbReference type="PANTHER" id="PTHR42743:SF11">
    <property type="entry name" value="AMINODEOXYCHORISMATE LYASE"/>
    <property type="match status" value="1"/>
</dbReference>
<dbReference type="InterPro" id="IPR043132">
    <property type="entry name" value="BCAT-like_C"/>
</dbReference>
<dbReference type="InterPro" id="IPR009053">
    <property type="entry name" value="Prefoldin"/>
</dbReference>
<gene>
    <name evidence="3" type="ORF">TSOC_003252</name>
</gene>
<proteinExistence type="inferred from homology"/>
<evidence type="ECO:0000256" key="1">
    <source>
        <dbReference type="ARBA" id="ARBA00009320"/>
    </source>
</evidence>
<accession>A0A2J8AC19</accession>
<keyword evidence="4" id="KW-1185">Reference proteome</keyword>
<dbReference type="Gene3D" id="3.30.470.10">
    <property type="match status" value="1"/>
</dbReference>
<evidence type="ECO:0000313" key="4">
    <source>
        <dbReference type="Proteomes" id="UP000236333"/>
    </source>
</evidence>
<dbReference type="Proteomes" id="UP000236333">
    <property type="component" value="Unassembled WGS sequence"/>
</dbReference>
<keyword evidence="3" id="KW-0032">Aminotransferase</keyword>